<dbReference type="GO" id="GO:0070139">
    <property type="term" value="F:SUMO-specific endopeptidase activity"/>
    <property type="evidence" value="ECO:0007669"/>
    <property type="project" value="TreeGrafter"/>
</dbReference>
<feature type="region of interest" description="Disordered" evidence="6">
    <location>
        <begin position="813"/>
        <end position="838"/>
    </location>
</feature>
<feature type="region of interest" description="Disordered" evidence="6">
    <location>
        <begin position="693"/>
        <end position="788"/>
    </location>
</feature>
<feature type="compositionally biased region" description="Basic residues" evidence="6">
    <location>
        <begin position="1029"/>
        <end position="1040"/>
    </location>
</feature>
<evidence type="ECO:0000256" key="4">
    <source>
        <dbReference type="ARBA" id="ARBA00022786"/>
    </source>
</evidence>
<dbReference type="InterPro" id="IPR038765">
    <property type="entry name" value="Papain-like_cys_pep_sf"/>
</dbReference>
<keyword evidence="5" id="KW-0378">Hydrolase</keyword>
<evidence type="ECO:0000256" key="2">
    <source>
        <dbReference type="ARBA" id="ARBA00022553"/>
    </source>
</evidence>
<dbReference type="AlphaFoldDB" id="A0A165UL98"/>
<feature type="compositionally biased region" description="Low complexity" evidence="6">
    <location>
        <begin position="1004"/>
        <end position="1015"/>
    </location>
</feature>
<evidence type="ECO:0000313" key="8">
    <source>
        <dbReference type="EMBL" id="KZT28340.1"/>
    </source>
</evidence>
<feature type="compositionally biased region" description="Low complexity" evidence="6">
    <location>
        <begin position="483"/>
        <end position="496"/>
    </location>
</feature>
<dbReference type="Gene3D" id="1.10.418.20">
    <property type="match status" value="1"/>
</dbReference>
<dbReference type="GO" id="GO:0005737">
    <property type="term" value="C:cytoplasm"/>
    <property type="evidence" value="ECO:0007669"/>
    <property type="project" value="TreeGrafter"/>
</dbReference>
<keyword evidence="9" id="KW-1185">Reference proteome</keyword>
<dbReference type="Proteomes" id="UP000076761">
    <property type="component" value="Unassembled WGS sequence"/>
</dbReference>
<feature type="compositionally biased region" description="Basic and acidic residues" evidence="6">
    <location>
        <begin position="1041"/>
        <end position="1052"/>
    </location>
</feature>
<sequence>MDPYAGRFTNNLNDRRSSNLTARRNLVDFAREIRHATPARSDTGPSSPKRRKLNLNQEPSDIMYPSTKRVPRSRYSEPSEMKRSAISSSAIPSASRSREKSNKPRPKGAVITVMDVDDDEDVGIPVHRGRRAASPSSPDPLNCISMDDSTSEPVHPFDYTEESFTGPSSRPISHAGRSIHLDGPSTGRLQEKIAKRRPEVVDVDADVSDPIEEADAPSWSNGRRTSKATHIVPAGNTKRKAELFEKASEVPQINLRDATKGASKKSAMKPQRQALSIKPISKERPPSSSMSSSKPPSASNPTKPVFRTQKVFNLPLEAWALGCALYSSPAGTLTFSYDTSTHKIAVTSGQMGGLLSVLRQFRVRQEFSSIKYEKNGKTRPIIQLKTIASEKSAKADGFKPGSNQADGLVTFKFDSKPNRWKSTEYQTIITSIRDQLDDEPEILDDPGAKALWSWVEQASQLHLSKAQRNPQMTITVVEAENHSISTTSSRRQSVSQLEADSSTNTELGRASGPPKPRPAYKGPSGSAEPEPPSRRSTRSSLSNRPESPEGDPDELILVYPPTGTGAVNITRSDLWRLKPGEFLNDTLIEFGLKLWLTELRRAEPELADQIHVFSSFFYKKLNTRNREEGYQSVRKWTSRLDFFKKKYVVVPINENLHWYLAIIYEPEHVLVPPTEPPKANTRSQVAEQVDIPEAAPVDRPASPSNTMTSDNASGVSSHTKGDEDAVEEQLLALQPSCSATESEDGKTESLSTEKATEPADDDNAKPTDGDEDALDQPKSSSLTPMESDVEMEEPFKDWDDTVYASTTLNEAEAQKKMGVPPSRFYSSSSKKGKHKAEPTPFFMDIDEAAGEEADQLPSPLEDTTPAENGRPSTYIFTLDSLNAPHKQVINVLTRYLHWEAKDKKGLEETSTAVGIQAHVPLQPNYCDCGLYLLHFAKTFMKDPDRASRLIRSKKKGTDLERRTDWEAQNVGEFRDELSARILSLSEDWKRERAAREEERRKLAAEGGAQDNTITNDSDDDIIVEDVRPAKPKTPRGVKRKERAEDTPAARIR</sequence>
<protein>
    <submittedName>
        <fullName evidence="8">Cysteine proteinase</fullName>
    </submittedName>
</protein>
<dbReference type="Gene3D" id="3.40.395.10">
    <property type="entry name" value="Adenoviral Proteinase, Chain A"/>
    <property type="match status" value="1"/>
</dbReference>
<keyword evidence="3" id="KW-0645">Protease</keyword>
<feature type="compositionally biased region" description="Acidic residues" evidence="6">
    <location>
        <begin position="201"/>
        <end position="215"/>
    </location>
</feature>
<feature type="compositionally biased region" description="Basic and acidic residues" evidence="6">
    <location>
        <begin position="754"/>
        <end position="768"/>
    </location>
</feature>
<feature type="compositionally biased region" description="Low complexity" evidence="6">
    <location>
        <begin position="286"/>
        <end position="304"/>
    </location>
</feature>
<evidence type="ECO:0000259" key="7">
    <source>
        <dbReference type="PROSITE" id="PS50600"/>
    </source>
</evidence>
<feature type="region of interest" description="Disordered" evidence="6">
    <location>
        <begin position="31"/>
        <end position="109"/>
    </location>
</feature>
<gene>
    <name evidence="8" type="ORF">NEOLEDRAFT_1129738</name>
</gene>
<evidence type="ECO:0000256" key="3">
    <source>
        <dbReference type="ARBA" id="ARBA00022670"/>
    </source>
</evidence>
<evidence type="ECO:0000256" key="5">
    <source>
        <dbReference type="ARBA" id="ARBA00022801"/>
    </source>
</evidence>
<feature type="domain" description="Ubiquitin-like protease family profile" evidence="7">
    <location>
        <begin position="567"/>
        <end position="939"/>
    </location>
</feature>
<dbReference type="GO" id="GO:0006508">
    <property type="term" value="P:proteolysis"/>
    <property type="evidence" value="ECO:0007669"/>
    <property type="project" value="UniProtKB-KW"/>
</dbReference>
<feature type="compositionally biased region" description="Low complexity" evidence="6">
    <location>
        <begin position="84"/>
        <end position="95"/>
    </location>
</feature>
<accession>A0A165UL98</accession>
<feature type="compositionally biased region" description="Basic and acidic residues" evidence="6">
    <location>
        <begin position="74"/>
        <end position="83"/>
    </location>
</feature>
<dbReference type="InterPro" id="IPR003653">
    <property type="entry name" value="Peptidase_C48_C"/>
</dbReference>
<evidence type="ECO:0000256" key="1">
    <source>
        <dbReference type="ARBA" id="ARBA00005234"/>
    </source>
</evidence>
<dbReference type="PANTHER" id="PTHR46896">
    <property type="entry name" value="SENTRIN-SPECIFIC PROTEASE"/>
    <property type="match status" value="1"/>
</dbReference>
<keyword evidence="2" id="KW-0597">Phosphoprotein</keyword>
<dbReference type="PANTHER" id="PTHR46896:SF3">
    <property type="entry name" value="FI06413P-RELATED"/>
    <property type="match status" value="1"/>
</dbReference>
<proteinExistence type="inferred from homology"/>
<dbReference type="Pfam" id="PF02902">
    <property type="entry name" value="Peptidase_C48"/>
    <property type="match status" value="2"/>
</dbReference>
<feature type="compositionally biased region" description="Polar residues" evidence="6">
    <location>
        <begin position="162"/>
        <end position="171"/>
    </location>
</feature>
<feature type="region of interest" description="Disordered" evidence="6">
    <location>
        <begin position="999"/>
        <end position="1052"/>
    </location>
</feature>
<dbReference type="InParanoid" id="A0A165UL98"/>
<dbReference type="InterPro" id="IPR051947">
    <property type="entry name" value="Sentrin-specific_protease"/>
</dbReference>
<feature type="compositionally biased region" description="Basic and acidic residues" evidence="6">
    <location>
        <begin position="189"/>
        <end position="200"/>
    </location>
</feature>
<dbReference type="SUPFAM" id="SSF54001">
    <property type="entry name" value="Cysteine proteinases"/>
    <property type="match status" value="1"/>
</dbReference>
<evidence type="ECO:0000313" key="9">
    <source>
        <dbReference type="Proteomes" id="UP000076761"/>
    </source>
</evidence>
<keyword evidence="4" id="KW-0833">Ubl conjugation pathway</keyword>
<feature type="region of interest" description="Disordered" evidence="6">
    <location>
        <begin position="254"/>
        <end position="304"/>
    </location>
</feature>
<dbReference type="PROSITE" id="PS50600">
    <property type="entry name" value="ULP_PROTEASE"/>
    <property type="match status" value="1"/>
</dbReference>
<organism evidence="8 9">
    <name type="scientific">Neolentinus lepideus HHB14362 ss-1</name>
    <dbReference type="NCBI Taxonomy" id="1314782"/>
    <lineage>
        <taxon>Eukaryota</taxon>
        <taxon>Fungi</taxon>
        <taxon>Dikarya</taxon>
        <taxon>Basidiomycota</taxon>
        <taxon>Agaricomycotina</taxon>
        <taxon>Agaricomycetes</taxon>
        <taxon>Gloeophyllales</taxon>
        <taxon>Gloeophyllaceae</taxon>
        <taxon>Neolentinus</taxon>
    </lineage>
</organism>
<reference evidence="8 9" key="1">
    <citation type="journal article" date="2016" name="Mol. Biol. Evol.">
        <title>Comparative Genomics of Early-Diverging Mushroom-Forming Fungi Provides Insights into the Origins of Lignocellulose Decay Capabilities.</title>
        <authorList>
            <person name="Nagy L.G."/>
            <person name="Riley R."/>
            <person name="Tritt A."/>
            <person name="Adam C."/>
            <person name="Daum C."/>
            <person name="Floudas D."/>
            <person name="Sun H."/>
            <person name="Yadav J.S."/>
            <person name="Pangilinan J."/>
            <person name="Larsson K.H."/>
            <person name="Matsuura K."/>
            <person name="Barry K."/>
            <person name="Labutti K."/>
            <person name="Kuo R."/>
            <person name="Ohm R.A."/>
            <person name="Bhattacharya S.S."/>
            <person name="Shirouzu T."/>
            <person name="Yoshinaga Y."/>
            <person name="Martin F.M."/>
            <person name="Grigoriev I.V."/>
            <person name="Hibbett D.S."/>
        </authorList>
    </citation>
    <scope>NUCLEOTIDE SEQUENCE [LARGE SCALE GENOMIC DNA]</scope>
    <source>
        <strain evidence="8 9">HHB14362 ss-1</strain>
    </source>
</reference>
<dbReference type="STRING" id="1314782.A0A165UL98"/>
<feature type="region of interest" description="Disordered" evidence="6">
    <location>
        <begin position="149"/>
        <end position="234"/>
    </location>
</feature>
<dbReference type="OrthoDB" id="442460at2759"/>
<dbReference type="EMBL" id="KV425558">
    <property type="protein sequence ID" value="KZT28340.1"/>
    <property type="molecule type" value="Genomic_DNA"/>
</dbReference>
<dbReference type="GO" id="GO:0005634">
    <property type="term" value="C:nucleus"/>
    <property type="evidence" value="ECO:0007669"/>
    <property type="project" value="TreeGrafter"/>
</dbReference>
<dbReference type="GO" id="GO:0016926">
    <property type="term" value="P:protein desumoylation"/>
    <property type="evidence" value="ECO:0007669"/>
    <property type="project" value="TreeGrafter"/>
</dbReference>
<name>A0A165UL98_9AGAM</name>
<comment type="similarity">
    <text evidence="1">Belongs to the peptidase C48 family.</text>
</comment>
<evidence type="ECO:0000256" key="6">
    <source>
        <dbReference type="SAM" id="MobiDB-lite"/>
    </source>
</evidence>
<feature type="compositionally biased region" description="Polar residues" evidence="6">
    <location>
        <begin position="702"/>
        <end position="718"/>
    </location>
</feature>
<feature type="region of interest" description="Disordered" evidence="6">
    <location>
        <begin position="481"/>
        <end position="559"/>
    </location>
</feature>